<dbReference type="PANTHER" id="PTHR48207">
    <property type="entry name" value="SUCCINATE--HYDROXYMETHYLGLUTARATE COA-TRANSFERASE"/>
    <property type="match status" value="1"/>
</dbReference>
<dbReference type="EMBL" id="JAQGLA010000010">
    <property type="protein sequence ID" value="MDA3625640.1"/>
    <property type="molecule type" value="Genomic_DNA"/>
</dbReference>
<dbReference type="Gene3D" id="3.30.1540.10">
    <property type="entry name" value="formyl-coa transferase, domain 3"/>
    <property type="match status" value="1"/>
</dbReference>
<evidence type="ECO:0000313" key="3">
    <source>
        <dbReference type="Proteomes" id="UP001210380"/>
    </source>
</evidence>
<dbReference type="PANTHER" id="PTHR48207:SF3">
    <property type="entry name" value="SUCCINATE--HYDROXYMETHYLGLUTARATE COA-TRANSFERASE"/>
    <property type="match status" value="1"/>
</dbReference>
<accession>A0ABT4UVA2</accession>
<name>A0ABT4UVA2_9PSEU</name>
<evidence type="ECO:0000313" key="2">
    <source>
        <dbReference type="EMBL" id="MDA3625640.1"/>
    </source>
</evidence>
<dbReference type="InterPro" id="IPR044855">
    <property type="entry name" value="CoA-Trfase_III_dom3_sf"/>
</dbReference>
<organism evidence="2 3">
    <name type="scientific">Saccharopolyspora oryzae</name>
    <dbReference type="NCBI Taxonomy" id="2997343"/>
    <lineage>
        <taxon>Bacteria</taxon>
        <taxon>Bacillati</taxon>
        <taxon>Actinomycetota</taxon>
        <taxon>Actinomycetes</taxon>
        <taxon>Pseudonocardiales</taxon>
        <taxon>Pseudonocardiaceae</taxon>
        <taxon>Saccharopolyspora</taxon>
    </lineage>
</organism>
<keyword evidence="3" id="KW-1185">Reference proteome</keyword>
<reference evidence="2 3" key="1">
    <citation type="submission" date="2022-11" db="EMBL/GenBank/DDBJ databases">
        <title>Draft genome sequence of Saccharopolyspora sp. WRP15-2 isolated from rhizosphere soils of wild rice in Thailand.</title>
        <authorList>
            <person name="Duangmal K."/>
            <person name="Kammanee S."/>
            <person name="Muangham S."/>
        </authorList>
    </citation>
    <scope>NUCLEOTIDE SEQUENCE [LARGE SCALE GENOMIC DNA]</scope>
    <source>
        <strain evidence="2 3">WRP15-2</strain>
    </source>
</reference>
<dbReference type="Gene3D" id="3.40.50.10540">
    <property type="entry name" value="Crotonobetainyl-coa:carnitine coa-transferase, domain 1"/>
    <property type="match status" value="1"/>
</dbReference>
<dbReference type="SUPFAM" id="SSF89796">
    <property type="entry name" value="CoA-transferase family III (CaiB/BaiF)"/>
    <property type="match status" value="1"/>
</dbReference>
<dbReference type="GO" id="GO:0016740">
    <property type="term" value="F:transferase activity"/>
    <property type="evidence" value="ECO:0007669"/>
    <property type="project" value="UniProtKB-KW"/>
</dbReference>
<dbReference type="InterPro" id="IPR023606">
    <property type="entry name" value="CoA-Trfase_III_dom_1_sf"/>
</dbReference>
<dbReference type="RefSeq" id="WP_270948217.1">
    <property type="nucleotide sequence ID" value="NZ_JAQGLA010000010.1"/>
</dbReference>
<gene>
    <name evidence="2" type="ORF">OU415_09345</name>
</gene>
<dbReference type="InterPro" id="IPR050483">
    <property type="entry name" value="CoA-transferase_III_domain"/>
</dbReference>
<dbReference type="InterPro" id="IPR003673">
    <property type="entry name" value="CoA-Trfase_fam_III"/>
</dbReference>
<evidence type="ECO:0000256" key="1">
    <source>
        <dbReference type="ARBA" id="ARBA00022679"/>
    </source>
</evidence>
<dbReference type="Proteomes" id="UP001210380">
    <property type="component" value="Unassembled WGS sequence"/>
</dbReference>
<proteinExistence type="predicted"/>
<keyword evidence="1 2" id="KW-0808">Transferase</keyword>
<dbReference type="Pfam" id="PF02515">
    <property type="entry name" value="CoA_transf_3"/>
    <property type="match status" value="1"/>
</dbReference>
<comment type="caution">
    <text evidence="2">The sequence shown here is derived from an EMBL/GenBank/DDBJ whole genome shotgun (WGS) entry which is preliminary data.</text>
</comment>
<sequence length="378" mass="40688">MGLLDGVRVLDLSRVLAGPYCTAMLADLGADVVKAEPVRGDDSRHLGPFVDGESVYFAQLNRGKRSVALDLKDADDREFFRCLARRADVVVENFRPGVAAKLGVDHATLSADNPRLVYASISGFGQHGPLSHLPAYDLVVQAMSGLMAATGQPAGPPTRTGESLGDLCAGMFAAWGICAALFDRERTGRGRHLDVAMLDSLVSLQVTAMSLLTATGALPGRTGNRHPVSTPFDTFQAADGLVAIAVANDGVFARLTDMLGKPSLAVHERFATDTARTENRELLHSIIEAWTQRRAVSEVVSAAERSGVPAGPIWDLAEAVDSDQVRGRNLVAELEHPVLGALRYLKQPVQFGDSDDRPRPRIPRLGEHQEDVRADWLM</sequence>
<protein>
    <submittedName>
        <fullName evidence="2">CoA transferase</fullName>
    </submittedName>
</protein>